<dbReference type="InterPro" id="IPR019080">
    <property type="entry name" value="YqaJ_viral_recombinase"/>
</dbReference>
<organism evidence="2 3">
    <name type="scientific">Aphis craccivora</name>
    <name type="common">Cowpea aphid</name>
    <dbReference type="NCBI Taxonomy" id="307492"/>
    <lineage>
        <taxon>Eukaryota</taxon>
        <taxon>Metazoa</taxon>
        <taxon>Ecdysozoa</taxon>
        <taxon>Arthropoda</taxon>
        <taxon>Hexapoda</taxon>
        <taxon>Insecta</taxon>
        <taxon>Pterygota</taxon>
        <taxon>Neoptera</taxon>
        <taxon>Paraneoptera</taxon>
        <taxon>Hemiptera</taxon>
        <taxon>Sternorrhyncha</taxon>
        <taxon>Aphidomorpha</taxon>
        <taxon>Aphidoidea</taxon>
        <taxon>Aphididae</taxon>
        <taxon>Aphidini</taxon>
        <taxon>Aphis</taxon>
        <taxon>Aphis</taxon>
    </lineage>
</organism>
<proteinExistence type="predicted"/>
<dbReference type="Proteomes" id="UP000478052">
    <property type="component" value="Unassembled WGS sequence"/>
</dbReference>
<dbReference type="InterPro" id="IPR011604">
    <property type="entry name" value="PDDEXK-like_dom_sf"/>
</dbReference>
<dbReference type="AlphaFoldDB" id="A0A6G0VMD0"/>
<evidence type="ECO:0000259" key="1">
    <source>
        <dbReference type="Pfam" id="PF09588"/>
    </source>
</evidence>
<feature type="non-terminal residue" evidence="2">
    <location>
        <position position="1"/>
    </location>
</feature>
<dbReference type="OrthoDB" id="6155932at2759"/>
<accession>A0A6G0VMD0</accession>
<feature type="domain" description="YqaJ viral recombinase" evidence="1">
    <location>
        <begin position="249"/>
        <end position="394"/>
    </location>
</feature>
<protein>
    <submittedName>
        <fullName evidence="2">YqaJ domain-containing protein</fullName>
    </submittedName>
</protein>
<dbReference type="InterPro" id="IPR051703">
    <property type="entry name" value="NF-kappa-B_Signaling_Reg"/>
</dbReference>
<dbReference type="PANTHER" id="PTHR46609:SF8">
    <property type="entry name" value="YQAJ VIRAL RECOMBINASE DOMAIN-CONTAINING PROTEIN"/>
    <property type="match status" value="1"/>
</dbReference>
<dbReference type="Gene3D" id="3.90.320.10">
    <property type="match status" value="1"/>
</dbReference>
<dbReference type="InterPro" id="IPR011335">
    <property type="entry name" value="Restrct_endonuc-II-like"/>
</dbReference>
<evidence type="ECO:0000313" key="3">
    <source>
        <dbReference type="Proteomes" id="UP000478052"/>
    </source>
</evidence>
<comment type="caution">
    <text evidence="2">The sequence shown here is derived from an EMBL/GenBank/DDBJ whole genome shotgun (WGS) entry which is preliminary data.</text>
</comment>
<keyword evidence="3" id="KW-1185">Reference proteome</keyword>
<dbReference type="SUPFAM" id="SSF52980">
    <property type="entry name" value="Restriction endonuclease-like"/>
    <property type="match status" value="1"/>
</dbReference>
<dbReference type="GO" id="GO:0006281">
    <property type="term" value="P:DNA repair"/>
    <property type="evidence" value="ECO:0007669"/>
    <property type="project" value="UniProtKB-ARBA"/>
</dbReference>
<gene>
    <name evidence="2" type="ORF">FWK35_00032366</name>
</gene>
<dbReference type="PANTHER" id="PTHR46609">
    <property type="entry name" value="EXONUCLEASE, PHAGE-TYPE/RECB, C-TERMINAL DOMAIN-CONTAINING PROTEIN"/>
    <property type="match status" value="1"/>
</dbReference>
<dbReference type="CDD" id="cd22343">
    <property type="entry name" value="PDDEXK_lambda_exonuclease-like"/>
    <property type="match status" value="1"/>
</dbReference>
<name>A0A6G0VMD0_APHCR</name>
<sequence>NYIANNAMRFRTAITKSIAHHKDADGTISDKINGIRKDIKNSFYHILGEHGNCEPYFCIGKKNGEVNLIFEAEKCGLIQEVTQISNRIAGHSDSLYMNVDNNACEQFNSIINKHIAGKRINFSQRNSYNVRVDAALVSYNSYGQYLRKMHKNITNISPGEVGKNFLKANEMKRTTNKKRKELFPKSRVKITATKPDQHYGLAEPLPEDHETHEEIECKKLQFLNNLKLEKSERLALEEKTRDQANNQLWHSERRHRLTASNFGRICKMRSTTSCKSTVYDLLYRTFSTAATEYGKALESSALTTLETILNCKVRPSGLVIDANLCYLAASPDGLVEDDGVVEIKCPFGAKDSISFEEAILNKKLPYCRIVENKMQLKPESHYYFQVQGQMHICQKNFCYFVVHSANWTEVQKIVYDDTFWSQKMVKKLETFYMHCLLPEIINPQYGKRLLLDDIKEPPHTLENINSRR</sequence>
<evidence type="ECO:0000313" key="2">
    <source>
        <dbReference type="EMBL" id="KAF0701735.1"/>
    </source>
</evidence>
<reference evidence="2 3" key="1">
    <citation type="submission" date="2019-08" db="EMBL/GenBank/DDBJ databases">
        <title>Whole genome of Aphis craccivora.</title>
        <authorList>
            <person name="Voronova N.V."/>
            <person name="Shulinski R.S."/>
            <person name="Bandarenka Y.V."/>
            <person name="Zhorov D.G."/>
            <person name="Warner D."/>
        </authorList>
    </citation>
    <scope>NUCLEOTIDE SEQUENCE [LARGE SCALE GENOMIC DNA]</scope>
    <source>
        <strain evidence="2">180601</strain>
        <tissue evidence="2">Whole Body</tissue>
    </source>
</reference>
<dbReference type="Pfam" id="PF09588">
    <property type="entry name" value="YqaJ"/>
    <property type="match status" value="1"/>
</dbReference>
<dbReference type="EMBL" id="VUJU01014627">
    <property type="protein sequence ID" value="KAF0701735.1"/>
    <property type="molecule type" value="Genomic_DNA"/>
</dbReference>